<reference evidence="3 5" key="1">
    <citation type="journal article" date="2012" name="Nature">
        <title>Algal genomes reveal evolutionary mosaicism and the fate of nucleomorphs.</title>
        <authorList>
            <consortium name="DOE Joint Genome Institute"/>
            <person name="Curtis B.A."/>
            <person name="Tanifuji G."/>
            <person name="Burki F."/>
            <person name="Gruber A."/>
            <person name="Irimia M."/>
            <person name="Maruyama S."/>
            <person name="Arias M.C."/>
            <person name="Ball S.G."/>
            <person name="Gile G.H."/>
            <person name="Hirakawa Y."/>
            <person name="Hopkins J.F."/>
            <person name="Kuo A."/>
            <person name="Rensing S.A."/>
            <person name="Schmutz J."/>
            <person name="Symeonidi A."/>
            <person name="Elias M."/>
            <person name="Eveleigh R.J."/>
            <person name="Herman E.K."/>
            <person name="Klute M.J."/>
            <person name="Nakayama T."/>
            <person name="Obornik M."/>
            <person name="Reyes-Prieto A."/>
            <person name="Armbrust E.V."/>
            <person name="Aves S.J."/>
            <person name="Beiko R.G."/>
            <person name="Coutinho P."/>
            <person name="Dacks J.B."/>
            <person name="Durnford D.G."/>
            <person name="Fast N.M."/>
            <person name="Green B.R."/>
            <person name="Grisdale C.J."/>
            <person name="Hempel F."/>
            <person name="Henrissat B."/>
            <person name="Hoppner M.P."/>
            <person name="Ishida K."/>
            <person name="Kim E."/>
            <person name="Koreny L."/>
            <person name="Kroth P.G."/>
            <person name="Liu Y."/>
            <person name="Malik S.B."/>
            <person name="Maier U.G."/>
            <person name="McRose D."/>
            <person name="Mock T."/>
            <person name="Neilson J.A."/>
            <person name="Onodera N.T."/>
            <person name="Poole A.M."/>
            <person name="Pritham E.J."/>
            <person name="Richards T.A."/>
            <person name="Rocap G."/>
            <person name="Roy S.W."/>
            <person name="Sarai C."/>
            <person name="Schaack S."/>
            <person name="Shirato S."/>
            <person name="Slamovits C.H."/>
            <person name="Spencer D.F."/>
            <person name="Suzuki S."/>
            <person name="Worden A.Z."/>
            <person name="Zauner S."/>
            <person name="Barry K."/>
            <person name="Bell C."/>
            <person name="Bharti A.K."/>
            <person name="Crow J.A."/>
            <person name="Grimwood J."/>
            <person name="Kramer R."/>
            <person name="Lindquist E."/>
            <person name="Lucas S."/>
            <person name="Salamov A."/>
            <person name="McFadden G.I."/>
            <person name="Lane C.E."/>
            <person name="Keeling P.J."/>
            <person name="Gray M.W."/>
            <person name="Grigoriev I.V."/>
            <person name="Archibald J.M."/>
        </authorList>
    </citation>
    <scope>NUCLEOTIDE SEQUENCE</scope>
    <source>
        <strain evidence="3 5">CCMP2712</strain>
    </source>
</reference>
<protein>
    <submittedName>
        <fullName evidence="3 4">Uncharacterized protein</fullName>
    </submittedName>
</protein>
<reference evidence="4" key="3">
    <citation type="submission" date="2015-06" db="UniProtKB">
        <authorList>
            <consortium name="EnsemblProtists"/>
        </authorList>
    </citation>
    <scope>IDENTIFICATION</scope>
</reference>
<feature type="compositionally biased region" description="Polar residues" evidence="1">
    <location>
        <begin position="112"/>
        <end position="126"/>
    </location>
</feature>
<gene>
    <name evidence="3" type="ORF">GUITHDRAFT_156032</name>
</gene>
<keyword evidence="2" id="KW-0472">Membrane</keyword>
<keyword evidence="2" id="KW-1133">Transmembrane helix</keyword>
<evidence type="ECO:0000256" key="1">
    <source>
        <dbReference type="SAM" id="MobiDB-lite"/>
    </source>
</evidence>
<evidence type="ECO:0000256" key="2">
    <source>
        <dbReference type="SAM" id="Phobius"/>
    </source>
</evidence>
<keyword evidence="2" id="KW-0812">Transmembrane</keyword>
<feature type="compositionally biased region" description="Basic and acidic residues" evidence="1">
    <location>
        <begin position="35"/>
        <end position="55"/>
    </location>
</feature>
<evidence type="ECO:0000313" key="5">
    <source>
        <dbReference type="Proteomes" id="UP000011087"/>
    </source>
</evidence>
<dbReference type="EMBL" id="JH993140">
    <property type="protein sequence ID" value="EKX33494.1"/>
    <property type="molecule type" value="Genomic_DNA"/>
</dbReference>
<dbReference type="Proteomes" id="UP000011087">
    <property type="component" value="Unassembled WGS sequence"/>
</dbReference>
<feature type="transmembrane region" description="Helical" evidence="2">
    <location>
        <begin position="6"/>
        <end position="25"/>
    </location>
</feature>
<dbReference type="KEGG" id="gtt:GUITHDRAFT_156032"/>
<dbReference type="PaxDb" id="55529-EKX33494"/>
<dbReference type="AlphaFoldDB" id="L1IC34"/>
<feature type="compositionally biased region" description="Basic and acidic residues" evidence="1">
    <location>
        <begin position="63"/>
        <end position="79"/>
    </location>
</feature>
<accession>L1IC34</accession>
<sequence>MGAGIGVAAKVGVVAGGVAALLFNAGPKRQRRWQHSFEGDGQRSLESSSDRDVRPGPRNKKKELKESKFMESNERREVSQMEMFEEQSLKIPPSSSNSNVQMREDQSLKIPPSTNKQNLQDFSRNKNPVAEKSLNLGYEENTRFQAPPVGMSKRESTLDFEKSMKEKEKFARILDEAVEMLDRELSALQHHKEVNDVHHKVEVLKDMTQRLDPGIKESDQRAKELDAVISRLDRRNR</sequence>
<evidence type="ECO:0000313" key="4">
    <source>
        <dbReference type="EnsemblProtists" id="EKX33494"/>
    </source>
</evidence>
<reference evidence="5" key="2">
    <citation type="submission" date="2012-11" db="EMBL/GenBank/DDBJ databases">
        <authorList>
            <person name="Kuo A."/>
            <person name="Curtis B.A."/>
            <person name="Tanifuji G."/>
            <person name="Burki F."/>
            <person name="Gruber A."/>
            <person name="Irimia M."/>
            <person name="Maruyama S."/>
            <person name="Arias M.C."/>
            <person name="Ball S.G."/>
            <person name="Gile G.H."/>
            <person name="Hirakawa Y."/>
            <person name="Hopkins J.F."/>
            <person name="Rensing S.A."/>
            <person name="Schmutz J."/>
            <person name="Symeonidi A."/>
            <person name="Elias M."/>
            <person name="Eveleigh R.J."/>
            <person name="Herman E.K."/>
            <person name="Klute M.J."/>
            <person name="Nakayama T."/>
            <person name="Obornik M."/>
            <person name="Reyes-Prieto A."/>
            <person name="Armbrust E.V."/>
            <person name="Aves S.J."/>
            <person name="Beiko R.G."/>
            <person name="Coutinho P."/>
            <person name="Dacks J.B."/>
            <person name="Durnford D.G."/>
            <person name="Fast N.M."/>
            <person name="Green B.R."/>
            <person name="Grisdale C."/>
            <person name="Hempe F."/>
            <person name="Henrissat B."/>
            <person name="Hoppner M.P."/>
            <person name="Ishida K.-I."/>
            <person name="Kim E."/>
            <person name="Koreny L."/>
            <person name="Kroth P.G."/>
            <person name="Liu Y."/>
            <person name="Malik S.-B."/>
            <person name="Maier U.G."/>
            <person name="McRose D."/>
            <person name="Mock T."/>
            <person name="Neilson J.A."/>
            <person name="Onodera N.T."/>
            <person name="Poole A.M."/>
            <person name="Pritham E.J."/>
            <person name="Richards T.A."/>
            <person name="Rocap G."/>
            <person name="Roy S.W."/>
            <person name="Sarai C."/>
            <person name="Schaack S."/>
            <person name="Shirato S."/>
            <person name="Slamovits C.H."/>
            <person name="Spencer D.F."/>
            <person name="Suzuki S."/>
            <person name="Worden A.Z."/>
            <person name="Zauner S."/>
            <person name="Barry K."/>
            <person name="Bell C."/>
            <person name="Bharti A.K."/>
            <person name="Crow J.A."/>
            <person name="Grimwood J."/>
            <person name="Kramer R."/>
            <person name="Lindquist E."/>
            <person name="Lucas S."/>
            <person name="Salamov A."/>
            <person name="McFadden G.I."/>
            <person name="Lane C.E."/>
            <person name="Keeling P.J."/>
            <person name="Gray M.W."/>
            <person name="Grigoriev I.V."/>
            <person name="Archibald J.M."/>
        </authorList>
    </citation>
    <scope>NUCLEOTIDE SEQUENCE</scope>
    <source>
        <strain evidence="5">CCMP2712</strain>
    </source>
</reference>
<dbReference type="HOGENOM" id="CLU_1172583_0_0_1"/>
<evidence type="ECO:0000313" key="3">
    <source>
        <dbReference type="EMBL" id="EKX33494.1"/>
    </source>
</evidence>
<dbReference type="GeneID" id="17290222"/>
<name>L1IC34_GUITC</name>
<dbReference type="EnsemblProtists" id="EKX33494">
    <property type="protein sequence ID" value="EKX33494"/>
    <property type="gene ID" value="GUITHDRAFT_156032"/>
</dbReference>
<feature type="region of interest" description="Disordered" evidence="1">
    <location>
        <begin position="28"/>
        <end position="160"/>
    </location>
</feature>
<keyword evidence="5" id="KW-1185">Reference proteome</keyword>
<organism evidence="3">
    <name type="scientific">Guillardia theta (strain CCMP2712)</name>
    <name type="common">Cryptophyte</name>
    <dbReference type="NCBI Taxonomy" id="905079"/>
    <lineage>
        <taxon>Eukaryota</taxon>
        <taxon>Cryptophyceae</taxon>
        <taxon>Pyrenomonadales</taxon>
        <taxon>Geminigeraceae</taxon>
        <taxon>Guillardia</taxon>
    </lineage>
</organism>
<dbReference type="RefSeq" id="XP_005820474.1">
    <property type="nucleotide sequence ID" value="XM_005820417.1"/>
</dbReference>
<proteinExistence type="predicted"/>